<dbReference type="PRINTS" id="PR00127">
    <property type="entry name" value="CLPPROTEASEP"/>
</dbReference>
<evidence type="ECO:0000256" key="8">
    <source>
        <dbReference type="PROSITE-ProRule" id="PRU10085"/>
    </source>
</evidence>
<dbReference type="PROSITE" id="PS00381">
    <property type="entry name" value="CLP_PROTEASE_SER"/>
    <property type="match status" value="1"/>
</dbReference>
<dbReference type="Pfam" id="PF00574">
    <property type="entry name" value="CLP_protease"/>
    <property type="match status" value="1"/>
</dbReference>
<dbReference type="GO" id="GO:0004176">
    <property type="term" value="F:ATP-dependent peptidase activity"/>
    <property type="evidence" value="ECO:0007669"/>
    <property type="project" value="InterPro"/>
</dbReference>
<dbReference type="InterPro" id="IPR023562">
    <property type="entry name" value="ClpP/TepA"/>
</dbReference>
<dbReference type="CDD" id="cd07017">
    <property type="entry name" value="S14_ClpP_2"/>
    <property type="match status" value="1"/>
</dbReference>
<dbReference type="InterPro" id="IPR001907">
    <property type="entry name" value="ClpP"/>
</dbReference>
<dbReference type="GO" id="GO:0004252">
    <property type="term" value="F:serine-type endopeptidase activity"/>
    <property type="evidence" value="ECO:0007669"/>
    <property type="project" value="UniProtKB-UniRule"/>
</dbReference>
<evidence type="ECO:0000256" key="4">
    <source>
        <dbReference type="ARBA" id="ARBA00022801"/>
    </source>
</evidence>
<dbReference type="Proteomes" id="UP000467240">
    <property type="component" value="Unassembled WGS sequence"/>
</dbReference>
<dbReference type="HAMAP" id="MF_00444">
    <property type="entry name" value="ClpP"/>
    <property type="match status" value="1"/>
</dbReference>
<keyword evidence="4 7" id="KW-0378">Hydrolase</keyword>
<evidence type="ECO:0000256" key="7">
    <source>
        <dbReference type="HAMAP-Rule" id="MF_00444"/>
    </source>
</evidence>
<name>A0A7J5C0U1_9MICO</name>
<comment type="caution">
    <text evidence="13">The sequence shown here is derived from an EMBL/GenBank/DDBJ whole genome shotgun (WGS) entry which is preliminary data.</text>
</comment>
<dbReference type="SUPFAM" id="SSF52096">
    <property type="entry name" value="ClpP/crotonase"/>
    <property type="match status" value="1"/>
</dbReference>
<evidence type="ECO:0000256" key="6">
    <source>
        <dbReference type="ARBA" id="ARBA00034021"/>
    </source>
</evidence>
<organism evidence="13 14">
    <name type="scientific">Pseudoclavibacter chungangensis</name>
    <dbReference type="NCBI Taxonomy" id="587635"/>
    <lineage>
        <taxon>Bacteria</taxon>
        <taxon>Bacillati</taxon>
        <taxon>Actinomycetota</taxon>
        <taxon>Actinomycetes</taxon>
        <taxon>Micrococcales</taxon>
        <taxon>Microbacteriaceae</taxon>
        <taxon>Pseudoclavibacter</taxon>
    </lineage>
</organism>
<accession>A0A7J5C0U1</accession>
<feature type="active site" description="Nucleophile" evidence="7">
    <location>
        <position position="100"/>
    </location>
</feature>
<dbReference type="EMBL" id="WBJZ01000002">
    <property type="protein sequence ID" value="KAB1662236.1"/>
    <property type="molecule type" value="Genomic_DNA"/>
</dbReference>
<comment type="subcellular location">
    <subcellularLocation>
        <location evidence="7">Cytoplasm</location>
    </subcellularLocation>
</comment>
<dbReference type="GO" id="GO:0005737">
    <property type="term" value="C:cytoplasm"/>
    <property type="evidence" value="ECO:0007669"/>
    <property type="project" value="UniProtKB-SubCell"/>
</dbReference>
<dbReference type="GO" id="GO:0009368">
    <property type="term" value="C:endopeptidase Clp complex"/>
    <property type="evidence" value="ECO:0007669"/>
    <property type="project" value="TreeGrafter"/>
</dbReference>
<keyword evidence="2 7" id="KW-0963">Cytoplasm</keyword>
<dbReference type="PANTHER" id="PTHR10381">
    <property type="entry name" value="ATP-DEPENDENT CLP PROTEASE PROTEOLYTIC SUBUNIT"/>
    <property type="match status" value="1"/>
</dbReference>
<comment type="function">
    <text evidence="7 11">Cleaves peptides in various proteins in a process that requires ATP hydrolysis. Has a chymotrypsin-like activity. Plays a major role in the degradation of misfolded proteins.</text>
</comment>
<keyword evidence="3 7" id="KW-0645">Protease</keyword>
<dbReference type="GO" id="GO:0006515">
    <property type="term" value="P:protein quality control for misfolded or incompletely synthesized proteins"/>
    <property type="evidence" value="ECO:0007669"/>
    <property type="project" value="TreeGrafter"/>
</dbReference>
<comment type="similarity">
    <text evidence="1 7 12">Belongs to the peptidase S14 family.</text>
</comment>
<dbReference type="GO" id="GO:0051117">
    <property type="term" value="F:ATPase binding"/>
    <property type="evidence" value="ECO:0007669"/>
    <property type="project" value="TreeGrafter"/>
</dbReference>
<dbReference type="EC" id="3.4.21.92" evidence="7 10"/>
<dbReference type="InterPro" id="IPR033135">
    <property type="entry name" value="ClpP_His_AS"/>
</dbReference>
<evidence type="ECO:0000256" key="11">
    <source>
        <dbReference type="RuleBase" id="RU000550"/>
    </source>
</evidence>
<dbReference type="InterPro" id="IPR029045">
    <property type="entry name" value="ClpP/crotonase-like_dom_sf"/>
</dbReference>
<dbReference type="AlphaFoldDB" id="A0A7J5C0U1"/>
<dbReference type="FunFam" id="3.90.226.10:FF:000002">
    <property type="entry name" value="ATP-dependent Clp protease proteolytic subunit"/>
    <property type="match status" value="1"/>
</dbReference>
<keyword evidence="14" id="KW-1185">Reference proteome</keyword>
<keyword evidence="5 7" id="KW-0720">Serine protease</keyword>
<evidence type="ECO:0000256" key="9">
    <source>
        <dbReference type="PROSITE-ProRule" id="PRU10086"/>
    </source>
</evidence>
<reference evidence="13 14" key="1">
    <citation type="submission" date="2019-09" db="EMBL/GenBank/DDBJ databases">
        <title>Phylogeny of genus Pseudoclavibacter and closely related genus.</title>
        <authorList>
            <person name="Li Y."/>
        </authorList>
    </citation>
    <scope>NUCLEOTIDE SEQUENCE [LARGE SCALE GENOMIC DNA]</scope>
    <source>
        <strain evidence="13 14">DSM 23821</strain>
    </source>
</reference>
<dbReference type="RefSeq" id="WP_158039174.1">
    <property type="nucleotide sequence ID" value="NZ_JACCFV010000001.1"/>
</dbReference>
<feature type="active site" evidence="7 9">
    <location>
        <position position="125"/>
    </location>
</feature>
<comment type="subunit">
    <text evidence="7">Fourteen ClpP subunits assemble into 2 heptameric rings which stack back to back to give a disk-like structure with a central cavity, resembling the structure of eukaryotic proteasomes.</text>
</comment>
<evidence type="ECO:0000256" key="2">
    <source>
        <dbReference type="ARBA" id="ARBA00022490"/>
    </source>
</evidence>
<dbReference type="InterPro" id="IPR018215">
    <property type="entry name" value="ClpP_Ser_AS"/>
</dbReference>
<evidence type="ECO:0000313" key="13">
    <source>
        <dbReference type="EMBL" id="KAB1662236.1"/>
    </source>
</evidence>
<dbReference type="PANTHER" id="PTHR10381:SF26">
    <property type="entry name" value="ATP-DEPENDENT CLP PROTEASE PROTEOLYTIC SUBUNIT-LIKE-RELATED"/>
    <property type="match status" value="1"/>
</dbReference>
<evidence type="ECO:0000313" key="14">
    <source>
        <dbReference type="Proteomes" id="UP000467240"/>
    </source>
</evidence>
<protein>
    <recommendedName>
        <fullName evidence="7 12">ATP-dependent Clp protease proteolytic subunit</fullName>
        <ecNumber evidence="7 10">3.4.21.92</ecNumber>
    </recommendedName>
    <alternativeName>
        <fullName evidence="7">Endopeptidase Clp</fullName>
    </alternativeName>
</protein>
<evidence type="ECO:0000256" key="5">
    <source>
        <dbReference type="ARBA" id="ARBA00022825"/>
    </source>
</evidence>
<proteinExistence type="inferred from homology"/>
<gene>
    <name evidence="7" type="primary">clpP</name>
    <name evidence="13" type="ORF">F8O01_01895</name>
</gene>
<comment type="catalytic activity">
    <reaction evidence="6 7 9">
        <text>Hydrolysis of proteins to small peptides in the presence of ATP and magnesium. alpha-casein is the usual test substrate. In the absence of ATP, only oligopeptides shorter than five residues are hydrolyzed (such as succinyl-Leu-Tyr-|-NHMec, and Leu-Tyr-Leu-|-Tyr-Trp, in which cleavage of the -Tyr-|-Leu- and -Tyr-|-Trp bonds also occurs).</text>
        <dbReference type="EC" id="3.4.21.92"/>
    </reaction>
</comment>
<dbReference type="OrthoDB" id="9802800at2"/>
<feature type="active site" evidence="8">
    <location>
        <position position="100"/>
    </location>
</feature>
<dbReference type="PROSITE" id="PS00382">
    <property type="entry name" value="CLP_PROTEASE_HIS"/>
    <property type="match status" value="1"/>
</dbReference>
<sequence length="201" mass="21488">MGEYLVPNVTTITSRGERTVDVYSRLLADRIVYLGTAIDDGVANVLIAQLLHLEADEPDSPINLYINSPGGSVTAMLGLYDAMQYVRPAVHTTCIGQAASSAAVLLGGGERGFRSILPRGRVLLHQPSSQGGRGAIPDLVVEAEEMARVRDELDGIVAADTGRTPAQVRVDTERDLVLTAQAAREYGIVDHVLARRELASV</sequence>
<evidence type="ECO:0000256" key="3">
    <source>
        <dbReference type="ARBA" id="ARBA00022670"/>
    </source>
</evidence>
<evidence type="ECO:0000256" key="10">
    <source>
        <dbReference type="RuleBase" id="RU000549"/>
    </source>
</evidence>
<evidence type="ECO:0000256" key="1">
    <source>
        <dbReference type="ARBA" id="ARBA00007039"/>
    </source>
</evidence>
<evidence type="ECO:0000256" key="12">
    <source>
        <dbReference type="RuleBase" id="RU003567"/>
    </source>
</evidence>
<dbReference type="Gene3D" id="3.90.226.10">
    <property type="entry name" value="2-enoyl-CoA Hydratase, Chain A, domain 1"/>
    <property type="match status" value="1"/>
</dbReference>